<dbReference type="InterPro" id="IPR029026">
    <property type="entry name" value="tRNA_m1G_MTases_N"/>
</dbReference>
<gene>
    <name evidence="5" type="ORF">KGMB02408_28320</name>
</gene>
<dbReference type="SUPFAM" id="SSF75217">
    <property type="entry name" value="alpha/beta knot"/>
    <property type="match status" value="1"/>
</dbReference>
<proteinExistence type="inferred from homology"/>
<evidence type="ECO:0000313" key="6">
    <source>
        <dbReference type="Proteomes" id="UP000288079"/>
    </source>
</evidence>
<dbReference type="Pfam" id="PF02590">
    <property type="entry name" value="SPOUT_MTase"/>
    <property type="match status" value="1"/>
</dbReference>
<keyword evidence="6" id="KW-1185">Reference proteome</keyword>
<dbReference type="AlphaFoldDB" id="A0A401LWN6"/>
<keyword evidence="1" id="KW-0489">Methyltransferase</keyword>
<dbReference type="CDD" id="cd18081">
    <property type="entry name" value="RlmH-like"/>
    <property type="match status" value="1"/>
</dbReference>
<sequence>MDQQKAKEGELILKALQPGDVIVLLDEHGKEMRSIEFADYMKRKMNTVNKRLVFIIGGPYGFSEKVYQAAHEKISMSKMTFSHQMIRLIFVEQIYRAMTILNGGPYHHE</sequence>
<protein>
    <submittedName>
        <fullName evidence="5">Uncharacterized protein</fullName>
    </submittedName>
</protein>
<reference evidence="5 6" key="1">
    <citation type="submission" date="2018-10" db="EMBL/GenBank/DDBJ databases">
        <title>Draft Genome Sequence of Bacteroides sp. KCTC 15687.</title>
        <authorList>
            <person name="Yu S.Y."/>
            <person name="Kim J.S."/>
            <person name="Oh B.S."/>
            <person name="Park S.H."/>
            <person name="Kang S.W."/>
            <person name="Park J.E."/>
            <person name="Choi S.H."/>
            <person name="Han K.I."/>
            <person name="Lee K.C."/>
            <person name="Eom M.K."/>
            <person name="Suh M.K."/>
            <person name="Lee D.H."/>
            <person name="Yoon H."/>
            <person name="Kim B."/>
            <person name="Yang S.J."/>
            <person name="Lee J.S."/>
            <person name="Lee J.H."/>
        </authorList>
    </citation>
    <scope>NUCLEOTIDE SEQUENCE [LARGE SCALE GENOMIC DNA]</scope>
    <source>
        <strain evidence="5 6">KCTC 15687</strain>
    </source>
</reference>
<dbReference type="PANTHER" id="PTHR33603:SF1">
    <property type="entry name" value="RIBOSOMAL RNA LARGE SUBUNIT METHYLTRANSFERASE H"/>
    <property type="match status" value="1"/>
</dbReference>
<evidence type="ECO:0000256" key="1">
    <source>
        <dbReference type="ARBA" id="ARBA00022603"/>
    </source>
</evidence>
<dbReference type="Proteomes" id="UP000288079">
    <property type="component" value="Unassembled WGS sequence"/>
</dbReference>
<comment type="caution">
    <text evidence="5">The sequence shown here is derived from an EMBL/GenBank/DDBJ whole genome shotgun (WGS) entry which is preliminary data.</text>
</comment>
<evidence type="ECO:0000256" key="3">
    <source>
        <dbReference type="ARBA" id="ARBA00022691"/>
    </source>
</evidence>
<comment type="similarity">
    <text evidence="4">Belongs to the RNA methyltransferase RlmH family.</text>
</comment>
<dbReference type="EMBL" id="BHWB01000008">
    <property type="protein sequence ID" value="GCB35887.1"/>
    <property type="molecule type" value="Genomic_DNA"/>
</dbReference>
<dbReference type="GO" id="GO:0006364">
    <property type="term" value="P:rRNA processing"/>
    <property type="evidence" value="ECO:0007669"/>
    <property type="project" value="InterPro"/>
</dbReference>
<keyword evidence="3" id="KW-0949">S-adenosyl-L-methionine</keyword>
<evidence type="ECO:0000256" key="4">
    <source>
        <dbReference type="ARBA" id="ARBA00038303"/>
    </source>
</evidence>
<dbReference type="InterPro" id="IPR003742">
    <property type="entry name" value="RlmH-like"/>
</dbReference>
<dbReference type="PIRSF" id="PIRSF004505">
    <property type="entry name" value="MT_bac"/>
    <property type="match status" value="1"/>
</dbReference>
<accession>A0A401LWN6</accession>
<evidence type="ECO:0000256" key="2">
    <source>
        <dbReference type="ARBA" id="ARBA00022679"/>
    </source>
</evidence>
<dbReference type="PANTHER" id="PTHR33603">
    <property type="entry name" value="METHYLTRANSFERASE"/>
    <property type="match status" value="1"/>
</dbReference>
<name>A0A401LWN6_9BACE</name>
<organism evidence="5 6">
    <name type="scientific">Bacteroides faecalis</name>
    <dbReference type="NCBI Taxonomy" id="2447885"/>
    <lineage>
        <taxon>Bacteria</taxon>
        <taxon>Pseudomonadati</taxon>
        <taxon>Bacteroidota</taxon>
        <taxon>Bacteroidia</taxon>
        <taxon>Bacteroidales</taxon>
        <taxon>Bacteroidaceae</taxon>
        <taxon>Bacteroides</taxon>
    </lineage>
</organism>
<evidence type="ECO:0000313" key="5">
    <source>
        <dbReference type="EMBL" id="GCB35887.1"/>
    </source>
</evidence>
<dbReference type="Gene3D" id="3.40.1280.10">
    <property type="match status" value="1"/>
</dbReference>
<keyword evidence="2" id="KW-0808">Transferase</keyword>
<dbReference type="InterPro" id="IPR029028">
    <property type="entry name" value="Alpha/beta_knot_MTases"/>
</dbReference>
<dbReference type="GO" id="GO:0032259">
    <property type="term" value="P:methylation"/>
    <property type="evidence" value="ECO:0007669"/>
    <property type="project" value="UniProtKB-KW"/>
</dbReference>
<dbReference type="GO" id="GO:0008168">
    <property type="term" value="F:methyltransferase activity"/>
    <property type="evidence" value="ECO:0007669"/>
    <property type="project" value="UniProtKB-KW"/>
</dbReference>